<evidence type="ECO:0000313" key="10">
    <source>
        <dbReference type="EMBL" id="NKE18710.1"/>
    </source>
</evidence>
<evidence type="ECO:0000256" key="1">
    <source>
        <dbReference type="ARBA" id="ARBA00000985"/>
    </source>
</evidence>
<name>A0A9X9WCB2_9PROT</name>
<dbReference type="PRINTS" id="PR00149">
    <property type="entry name" value="FUMRATELYASE"/>
</dbReference>
<sequence>MRERLQAAPAEVIQRYMYQPRIFGDLDGDYAAMQQVNRAHLVMLVEQRILEPEVARQILRALDAMDAEGPRALPITTALEDLHLNIESLLMKRLGAETGGRMHTGRSRNDLYATMHRLKARAMLQRITASLLAVRAQLLDMAEAHAETVMTGYTHLQAAQPITFGHYLCAIADGLARDCGRLLDAYPRLNLCPLGAGALATTGFPVDRARSADLLGFDGLVENSLDCVATRDFAAELMAGFCLVTLTLSRMHHDLHLWTTAEFGFLGMRDDIAGVSSMMPQKKNPAAIEQCRAKPAITLSGLVAFVAATAQTPYTNTRQNAEALHHFRDSAAEAEAALELTLVVLKGLQVDAERMEQAAAQNFSTFTELADTMVREGGLPFRAAHSVTGALTRLAIGQGLRGAAEVDATLVAEAVAEVAPGAAPLPDALVRAALDPRENVRRRHVTGGPAPAETRRMVARARRQLEDDTALHAARAGAIAVAAEGLAAAAGGLAA</sequence>
<evidence type="ECO:0000259" key="8">
    <source>
        <dbReference type="Pfam" id="PF14698"/>
    </source>
</evidence>
<evidence type="ECO:0000256" key="3">
    <source>
        <dbReference type="ARBA" id="ARBA00012338"/>
    </source>
</evidence>
<evidence type="ECO:0000256" key="5">
    <source>
        <dbReference type="ARBA" id="ARBA00023239"/>
    </source>
</evidence>
<dbReference type="EC" id="4.3.2.1" evidence="3 6"/>
<dbReference type="GO" id="GO:0005829">
    <property type="term" value="C:cytosol"/>
    <property type="evidence" value="ECO:0007669"/>
    <property type="project" value="TreeGrafter"/>
</dbReference>
<comment type="pathway">
    <text evidence="2 6">Amino-acid biosynthesis; L-arginine biosynthesis; L-arginine from L-ornithine and carbamoyl phosphate: step 3/3.</text>
</comment>
<reference evidence="10 11" key="2">
    <citation type="submission" date="2020-02" db="EMBL/GenBank/DDBJ databases">
        <authorList>
            <person name="Sun Q."/>
            <person name="Inoue M."/>
        </authorList>
    </citation>
    <scope>NUCLEOTIDE SEQUENCE [LARGE SCALE GENOMIC DNA]</scope>
    <source>
        <strain evidence="10 11">KCTC 22478</strain>
    </source>
</reference>
<dbReference type="Gene3D" id="1.10.275.10">
    <property type="entry name" value="Fumarase/aspartase (N-terminal domain)"/>
    <property type="match status" value="1"/>
</dbReference>
<dbReference type="InterPro" id="IPR024083">
    <property type="entry name" value="Fumarase/histidase_N"/>
</dbReference>
<dbReference type="NCBIfam" id="TIGR00838">
    <property type="entry name" value="argH"/>
    <property type="match status" value="1"/>
</dbReference>
<dbReference type="PRINTS" id="PR00145">
    <property type="entry name" value="ARGSUCLYASE"/>
</dbReference>
<dbReference type="CDD" id="cd01359">
    <property type="entry name" value="Argininosuccinate_lyase"/>
    <property type="match status" value="1"/>
</dbReference>
<dbReference type="Gene3D" id="1.10.40.30">
    <property type="entry name" value="Fumarase/aspartase (C-terminal domain)"/>
    <property type="match status" value="1"/>
</dbReference>
<dbReference type="InterPro" id="IPR022761">
    <property type="entry name" value="Fumarate_lyase_N"/>
</dbReference>
<evidence type="ECO:0000259" key="7">
    <source>
        <dbReference type="Pfam" id="PF00206"/>
    </source>
</evidence>
<protein>
    <recommendedName>
        <fullName evidence="3 6">Argininosuccinate lyase</fullName>
        <shortName evidence="6">ASAL</shortName>
        <ecNumber evidence="3 6">4.3.2.1</ecNumber>
    </recommendedName>
    <alternativeName>
        <fullName evidence="6">Arginosuccinase</fullName>
    </alternativeName>
</protein>
<keyword evidence="4 6" id="KW-0055">Arginine biosynthesis</keyword>
<reference evidence="9" key="3">
    <citation type="journal article" date="2021" name="Syst. Appl. Microbiol.">
        <title>Roseomonas hellenica sp. nov., isolated from roots of wild-growing Alkanna tinctoria.</title>
        <authorList>
            <person name="Rat A."/>
            <person name="Naranjo H.D."/>
            <person name="Lebbe L."/>
            <person name="Cnockaert M."/>
            <person name="Krigas N."/>
            <person name="Grigoriadou K."/>
            <person name="Maloupa E."/>
            <person name="Willems A."/>
        </authorList>
    </citation>
    <scope>NUCLEOTIDE SEQUENCE</scope>
    <source>
        <strain evidence="9">LMG 31161</strain>
    </source>
</reference>
<dbReference type="RefSeq" id="WP_168042620.1">
    <property type="nucleotide sequence ID" value="NZ_JAAEDK010000003.1"/>
</dbReference>
<evidence type="ECO:0000256" key="2">
    <source>
        <dbReference type="ARBA" id="ARBA00004941"/>
    </source>
</evidence>
<dbReference type="Gene3D" id="1.20.200.10">
    <property type="entry name" value="Fumarase/aspartase (Central domain)"/>
    <property type="match status" value="1"/>
</dbReference>
<proteinExistence type="inferred from homology"/>
<comment type="catalytic activity">
    <reaction evidence="1 6">
        <text>2-(N(omega)-L-arginino)succinate = fumarate + L-arginine</text>
        <dbReference type="Rhea" id="RHEA:24020"/>
        <dbReference type="ChEBI" id="CHEBI:29806"/>
        <dbReference type="ChEBI" id="CHEBI:32682"/>
        <dbReference type="ChEBI" id="CHEBI:57472"/>
        <dbReference type="EC" id="4.3.2.1"/>
    </reaction>
</comment>
<accession>A0A9X9WCB2</accession>
<dbReference type="Pfam" id="PF14698">
    <property type="entry name" value="ASL_C2"/>
    <property type="match status" value="1"/>
</dbReference>
<reference evidence="9" key="1">
    <citation type="submission" date="2020-01" db="EMBL/GenBank/DDBJ databases">
        <authorList>
            <person name="Rat A."/>
        </authorList>
    </citation>
    <scope>NUCLEOTIDE SEQUENCE</scope>
    <source>
        <strain evidence="9">LMG 31161</strain>
    </source>
</reference>
<evidence type="ECO:0000256" key="4">
    <source>
        <dbReference type="ARBA" id="ARBA00022571"/>
    </source>
</evidence>
<feature type="domain" description="Argininosuccinate lyase C-terminal" evidence="8">
    <location>
        <begin position="363"/>
        <end position="440"/>
    </location>
</feature>
<dbReference type="SUPFAM" id="SSF48557">
    <property type="entry name" value="L-aspartase-like"/>
    <property type="match status" value="1"/>
</dbReference>
<organism evidence="9 12">
    <name type="scientific">Neoroseomonas oryzicola</name>
    <dbReference type="NCBI Taxonomy" id="535904"/>
    <lineage>
        <taxon>Bacteria</taxon>
        <taxon>Pseudomonadati</taxon>
        <taxon>Pseudomonadota</taxon>
        <taxon>Alphaproteobacteria</taxon>
        <taxon>Acetobacterales</taxon>
        <taxon>Acetobacteraceae</taxon>
        <taxon>Neoroseomonas</taxon>
    </lineage>
</organism>
<dbReference type="Proteomes" id="UP000746741">
    <property type="component" value="Unassembled WGS sequence"/>
</dbReference>
<dbReference type="Pfam" id="PF00206">
    <property type="entry name" value="Lyase_1"/>
    <property type="match status" value="1"/>
</dbReference>
<dbReference type="EMBL" id="JAAEDK010000003">
    <property type="protein sequence ID" value="MBR0657972.1"/>
    <property type="molecule type" value="Genomic_DNA"/>
</dbReference>
<evidence type="ECO:0000256" key="6">
    <source>
        <dbReference type="HAMAP-Rule" id="MF_00006"/>
    </source>
</evidence>
<dbReference type="InterPro" id="IPR029419">
    <property type="entry name" value="Arg_succ_lyase_C"/>
</dbReference>
<evidence type="ECO:0000313" key="9">
    <source>
        <dbReference type="EMBL" id="MBR0657972.1"/>
    </source>
</evidence>
<dbReference type="GO" id="GO:0042450">
    <property type="term" value="P:L-arginine biosynthetic process via ornithine"/>
    <property type="evidence" value="ECO:0007669"/>
    <property type="project" value="UniProtKB-UniRule"/>
</dbReference>
<keyword evidence="6" id="KW-0963">Cytoplasm</keyword>
<dbReference type="GO" id="GO:0004056">
    <property type="term" value="F:argininosuccinate lyase activity"/>
    <property type="evidence" value="ECO:0007669"/>
    <property type="project" value="UniProtKB-UniRule"/>
</dbReference>
<keyword evidence="11" id="KW-1185">Reference proteome</keyword>
<dbReference type="InterPro" id="IPR000362">
    <property type="entry name" value="Fumarate_lyase_fam"/>
</dbReference>
<keyword evidence="5 6" id="KW-0456">Lyase</keyword>
<dbReference type="Proteomes" id="UP001138708">
    <property type="component" value="Unassembled WGS sequence"/>
</dbReference>
<dbReference type="PANTHER" id="PTHR43814">
    <property type="entry name" value="ARGININOSUCCINATE LYASE"/>
    <property type="match status" value="1"/>
</dbReference>
<comment type="similarity">
    <text evidence="6">Belongs to the lyase 1 family. Argininosuccinate lyase subfamily.</text>
</comment>
<feature type="domain" description="Fumarate lyase N-terminal" evidence="7">
    <location>
        <begin position="47"/>
        <end position="293"/>
    </location>
</feature>
<evidence type="ECO:0000313" key="11">
    <source>
        <dbReference type="Proteomes" id="UP000746741"/>
    </source>
</evidence>
<dbReference type="EMBL" id="JAAVUP010000005">
    <property type="protein sequence ID" value="NKE18710.1"/>
    <property type="molecule type" value="Genomic_DNA"/>
</dbReference>
<comment type="subcellular location">
    <subcellularLocation>
        <location evidence="6">Cytoplasm</location>
    </subcellularLocation>
</comment>
<gene>
    <name evidence="6 9" type="primary">argH</name>
    <name evidence="10" type="ORF">GWK15_17285</name>
    <name evidence="9" type="ORF">GXW75_01820</name>
</gene>
<dbReference type="InterPro" id="IPR009049">
    <property type="entry name" value="Argininosuccinate_lyase"/>
</dbReference>
<evidence type="ECO:0000313" key="12">
    <source>
        <dbReference type="Proteomes" id="UP001138708"/>
    </source>
</evidence>
<comment type="caution">
    <text evidence="9">The sequence shown here is derived from an EMBL/GenBank/DDBJ whole genome shotgun (WGS) entry which is preliminary data.</text>
</comment>
<dbReference type="InterPro" id="IPR008948">
    <property type="entry name" value="L-Aspartase-like"/>
</dbReference>
<dbReference type="HAMAP" id="MF_00006">
    <property type="entry name" value="Arg_succ_lyase"/>
    <property type="match status" value="1"/>
</dbReference>
<dbReference type="PANTHER" id="PTHR43814:SF1">
    <property type="entry name" value="ARGININOSUCCINATE LYASE"/>
    <property type="match status" value="1"/>
</dbReference>
<keyword evidence="6" id="KW-0028">Amino-acid biosynthesis</keyword>
<dbReference type="AlphaFoldDB" id="A0A9X9WCB2"/>